<gene>
    <name evidence="3" type="primary">LOC108996412</name>
</gene>
<dbReference type="Proteomes" id="UP000235220">
    <property type="component" value="Chromosome 1"/>
</dbReference>
<dbReference type="GeneID" id="108996412"/>
<evidence type="ECO:0000313" key="2">
    <source>
        <dbReference type="Proteomes" id="UP000235220"/>
    </source>
</evidence>
<reference evidence="3" key="1">
    <citation type="submission" date="2025-08" db="UniProtKB">
        <authorList>
            <consortium name="RefSeq"/>
        </authorList>
    </citation>
    <scope>IDENTIFICATION</scope>
    <source>
        <tissue evidence="3">Leaves</tissue>
    </source>
</reference>
<sequence>MFDHRQRFAGKPLSPVSPTYQIRSSHDSEGDIEFDFWGACQNGDHDSFSGRFDGTDVEFQSQASLVEEGFGASSPALWERNTSGSTDYESSPLLPHDHRSSNLSPTSRKKAIAEGRRQFMEMVRDMSESCYELSLKDIVDEKHISAVQEGTVVEKSSAFHPETEPQMKKQKKKKKGINKARQVSRIRSMDSETFLLKMFFPTSLALKKKSKAGECSKVSPTPSFVETKHHTDKEWWIKRFFLVGDSKRSRGNIMSGSTSSSNSSTSRQDDASFIPGCWCFFHTKKNKAKRQKGCLLECN</sequence>
<dbReference type="STRING" id="51240.A0A2I4F873"/>
<dbReference type="KEGG" id="jre:108996412"/>
<feature type="compositionally biased region" description="Polar residues" evidence="1">
    <location>
        <begin position="80"/>
        <end position="89"/>
    </location>
</feature>
<feature type="region of interest" description="Disordered" evidence="1">
    <location>
        <begin position="75"/>
        <end position="109"/>
    </location>
</feature>
<dbReference type="PANTHER" id="PTHR34193:SF10">
    <property type="entry name" value="DUF1645 FAMILY PROTEIN"/>
    <property type="match status" value="1"/>
</dbReference>
<dbReference type="PANTHER" id="PTHR34193">
    <property type="entry name" value="OS11G0199801 PROTEIN"/>
    <property type="match status" value="1"/>
</dbReference>
<feature type="region of interest" description="Disordered" evidence="1">
    <location>
        <begin position="1"/>
        <end position="25"/>
    </location>
</feature>
<accession>A0A2I4F873</accession>
<organism evidence="2 3">
    <name type="scientific">Juglans regia</name>
    <name type="common">English walnut</name>
    <dbReference type="NCBI Taxonomy" id="51240"/>
    <lineage>
        <taxon>Eukaryota</taxon>
        <taxon>Viridiplantae</taxon>
        <taxon>Streptophyta</taxon>
        <taxon>Embryophyta</taxon>
        <taxon>Tracheophyta</taxon>
        <taxon>Spermatophyta</taxon>
        <taxon>Magnoliopsida</taxon>
        <taxon>eudicotyledons</taxon>
        <taxon>Gunneridae</taxon>
        <taxon>Pentapetalae</taxon>
        <taxon>rosids</taxon>
        <taxon>fabids</taxon>
        <taxon>Fagales</taxon>
        <taxon>Juglandaceae</taxon>
        <taxon>Juglans</taxon>
    </lineage>
</organism>
<dbReference type="Gramene" id="Jr01_14090_p1">
    <property type="protein sequence ID" value="cds.Jr01_14090_p1"/>
    <property type="gene ID" value="Jr01_14090"/>
</dbReference>
<keyword evidence="2" id="KW-1185">Reference proteome</keyword>
<evidence type="ECO:0000313" key="3">
    <source>
        <dbReference type="RefSeq" id="XP_018827847.1"/>
    </source>
</evidence>
<proteinExistence type="predicted"/>
<evidence type="ECO:0000256" key="1">
    <source>
        <dbReference type="SAM" id="MobiDB-lite"/>
    </source>
</evidence>
<name>A0A2I4F873_JUGRE</name>
<dbReference type="AlphaFoldDB" id="A0A2I4F873"/>
<dbReference type="OrthoDB" id="776574at2759"/>
<feature type="compositionally biased region" description="Basic residues" evidence="1">
    <location>
        <begin position="168"/>
        <end position="178"/>
    </location>
</feature>
<protein>
    <submittedName>
        <fullName evidence="3">Uncharacterized protein LOC108996412</fullName>
    </submittedName>
</protein>
<dbReference type="RefSeq" id="XP_018827847.1">
    <property type="nucleotide sequence ID" value="XM_018972302.2"/>
</dbReference>
<feature type="region of interest" description="Disordered" evidence="1">
    <location>
        <begin position="159"/>
        <end position="178"/>
    </location>
</feature>